<sequence>LLDPKILTSGFKNFTCFEMPKSKSVHAKKDIRKVLPEVSVRVFANIIANVPANISVKVLAKSLAKIN</sequence>
<protein>
    <submittedName>
        <fullName evidence="1">15580_t:CDS:1</fullName>
    </submittedName>
</protein>
<dbReference type="Proteomes" id="UP000789901">
    <property type="component" value="Unassembled WGS sequence"/>
</dbReference>
<organism evidence="1 2">
    <name type="scientific">Gigaspora margarita</name>
    <dbReference type="NCBI Taxonomy" id="4874"/>
    <lineage>
        <taxon>Eukaryota</taxon>
        <taxon>Fungi</taxon>
        <taxon>Fungi incertae sedis</taxon>
        <taxon>Mucoromycota</taxon>
        <taxon>Glomeromycotina</taxon>
        <taxon>Glomeromycetes</taxon>
        <taxon>Diversisporales</taxon>
        <taxon>Gigasporaceae</taxon>
        <taxon>Gigaspora</taxon>
    </lineage>
</organism>
<keyword evidence="2" id="KW-1185">Reference proteome</keyword>
<comment type="caution">
    <text evidence="1">The sequence shown here is derived from an EMBL/GenBank/DDBJ whole genome shotgun (WGS) entry which is preliminary data.</text>
</comment>
<dbReference type="EMBL" id="CAJVQB010009532">
    <property type="protein sequence ID" value="CAG8731028.1"/>
    <property type="molecule type" value="Genomic_DNA"/>
</dbReference>
<reference evidence="1 2" key="1">
    <citation type="submission" date="2021-06" db="EMBL/GenBank/DDBJ databases">
        <authorList>
            <person name="Kallberg Y."/>
            <person name="Tangrot J."/>
            <person name="Rosling A."/>
        </authorList>
    </citation>
    <scope>NUCLEOTIDE SEQUENCE [LARGE SCALE GENOMIC DNA]</scope>
    <source>
        <strain evidence="1 2">120-4 pot B 10/14</strain>
    </source>
</reference>
<gene>
    <name evidence="1" type="ORF">GMARGA_LOCUS14401</name>
</gene>
<feature type="non-terminal residue" evidence="1">
    <location>
        <position position="1"/>
    </location>
</feature>
<evidence type="ECO:0000313" key="2">
    <source>
        <dbReference type="Proteomes" id="UP000789901"/>
    </source>
</evidence>
<evidence type="ECO:0000313" key="1">
    <source>
        <dbReference type="EMBL" id="CAG8731028.1"/>
    </source>
</evidence>
<accession>A0ABN7V5B0</accession>
<name>A0ABN7V5B0_GIGMA</name>
<proteinExistence type="predicted"/>